<feature type="region of interest" description="Disordered" evidence="1">
    <location>
        <begin position="69"/>
        <end position="111"/>
    </location>
</feature>
<gene>
    <name evidence="2" type="ORF">I8748_33040</name>
</gene>
<feature type="compositionally biased region" description="Basic and acidic residues" evidence="1">
    <location>
        <begin position="69"/>
        <end position="81"/>
    </location>
</feature>
<dbReference type="RefSeq" id="WP_198128651.1">
    <property type="nucleotide sequence ID" value="NZ_JAECZC010000107.1"/>
</dbReference>
<dbReference type="EMBL" id="JAECZC010000107">
    <property type="protein sequence ID" value="MBH8566918.1"/>
    <property type="molecule type" value="Genomic_DNA"/>
</dbReference>
<dbReference type="AlphaFoldDB" id="A0A8J7LBM8"/>
<organism evidence="2 3">
    <name type="scientific">Amazonocrinis nigriterrae CENA67</name>
    <dbReference type="NCBI Taxonomy" id="2794033"/>
    <lineage>
        <taxon>Bacteria</taxon>
        <taxon>Bacillati</taxon>
        <taxon>Cyanobacteriota</taxon>
        <taxon>Cyanophyceae</taxon>
        <taxon>Nostocales</taxon>
        <taxon>Nostocaceae</taxon>
        <taxon>Amazonocrinis</taxon>
        <taxon>Amazonocrinis nigriterrae</taxon>
    </lineage>
</organism>
<evidence type="ECO:0000256" key="1">
    <source>
        <dbReference type="SAM" id="MobiDB-lite"/>
    </source>
</evidence>
<reference evidence="2 3" key="1">
    <citation type="journal article" date="2021" name="Int. J. Syst. Evol. Microbiol.">
        <title>Amazonocrinis nigriterrae gen. nov., sp. nov., Atlanticothrix silvestris gen. nov., sp. nov. and Dendronalium phyllosphericum gen. nov., sp. nov., nostocacean cyanobacteria from Brazilian environments.</title>
        <authorList>
            <person name="Alvarenga D.O."/>
            <person name="Andreote A.P.D."/>
            <person name="Branco L.H.Z."/>
            <person name="Delbaje E."/>
            <person name="Cruz R.B."/>
            <person name="Varani A.M."/>
            <person name="Fiore M.F."/>
        </authorList>
    </citation>
    <scope>NUCLEOTIDE SEQUENCE [LARGE SCALE GENOMIC DNA]</scope>
    <source>
        <strain evidence="2 3">CENA67</strain>
    </source>
</reference>
<dbReference type="Proteomes" id="UP000632766">
    <property type="component" value="Unassembled WGS sequence"/>
</dbReference>
<feature type="compositionally biased region" description="Basic and acidic residues" evidence="1">
    <location>
        <begin position="88"/>
        <end position="111"/>
    </location>
</feature>
<sequence length="111" mass="13309">MLEMQRIFNQFRRQIAIVLLVTLVWIISLPATSVHADGYYSNQSHKVEKTKPYYSTKERSLVQNEYHEPYYTSKERHREKAITNQPQTRDEIDSGKRIKEVRPKDLESRNR</sequence>
<keyword evidence="3" id="KW-1185">Reference proteome</keyword>
<protein>
    <submittedName>
        <fullName evidence="2">Uncharacterized protein</fullName>
    </submittedName>
</protein>
<accession>A0A8J7LBM8</accession>
<proteinExistence type="predicted"/>
<comment type="caution">
    <text evidence="2">The sequence shown here is derived from an EMBL/GenBank/DDBJ whole genome shotgun (WGS) entry which is preliminary data.</text>
</comment>
<name>A0A8J7LBM8_9NOST</name>
<evidence type="ECO:0000313" key="2">
    <source>
        <dbReference type="EMBL" id="MBH8566918.1"/>
    </source>
</evidence>
<evidence type="ECO:0000313" key="3">
    <source>
        <dbReference type="Proteomes" id="UP000632766"/>
    </source>
</evidence>